<reference evidence="1 2" key="1">
    <citation type="submission" date="2021-02" db="EMBL/GenBank/DDBJ databases">
        <title>Leptospira ainlahdjerensis sp. nov., Leptospira ainazelensis sp. nov., Leptospira abararensis sp. nov. and Leptospira chreensis sp. nov., four new species isolated from water sources in Algeria.</title>
        <authorList>
            <person name="Amara Korba A."/>
            <person name="Kainiu M."/>
            <person name="Vincent A.T."/>
            <person name="Mariet J.-F."/>
            <person name="Veyrier F.J."/>
            <person name="Goarant C."/>
            <person name="Picardeau M."/>
        </authorList>
    </citation>
    <scope>NUCLEOTIDE SEQUENCE [LARGE SCALE GENOMIC DNA]</scope>
    <source>
        <strain evidence="1 2">201903070</strain>
    </source>
</reference>
<organism evidence="1 2">
    <name type="scientific">Leptospira ainlahdjerensis</name>
    <dbReference type="NCBI Taxonomy" id="2810033"/>
    <lineage>
        <taxon>Bacteria</taxon>
        <taxon>Pseudomonadati</taxon>
        <taxon>Spirochaetota</taxon>
        <taxon>Spirochaetia</taxon>
        <taxon>Leptospirales</taxon>
        <taxon>Leptospiraceae</taxon>
        <taxon>Leptospira</taxon>
    </lineage>
</organism>
<accession>A0ABS2UHV3</accession>
<dbReference type="Proteomes" id="UP000724686">
    <property type="component" value="Unassembled WGS sequence"/>
</dbReference>
<dbReference type="RefSeq" id="WP_205280855.1">
    <property type="nucleotide sequence ID" value="NZ_JAFFPU010000069.1"/>
</dbReference>
<evidence type="ECO:0000313" key="2">
    <source>
        <dbReference type="Proteomes" id="UP000724686"/>
    </source>
</evidence>
<evidence type="ECO:0000313" key="1">
    <source>
        <dbReference type="EMBL" id="MBM9578882.1"/>
    </source>
</evidence>
<dbReference type="EMBL" id="JAFFPU010000069">
    <property type="protein sequence ID" value="MBM9578882.1"/>
    <property type="molecule type" value="Genomic_DNA"/>
</dbReference>
<comment type="caution">
    <text evidence="1">The sequence shown here is derived from an EMBL/GenBank/DDBJ whole genome shotgun (WGS) entry which is preliminary data.</text>
</comment>
<sequence length="50" mass="5707">MELAMTPLKEQEFNEILKLSRSASWLLPKKNLSMLANLSLVGDFPFQGRL</sequence>
<gene>
    <name evidence="1" type="ORF">JWG45_17185</name>
</gene>
<proteinExistence type="predicted"/>
<keyword evidence="2" id="KW-1185">Reference proteome</keyword>
<protein>
    <submittedName>
        <fullName evidence="1">Uncharacterized protein</fullName>
    </submittedName>
</protein>
<name>A0ABS2UHV3_9LEPT</name>